<gene>
    <name evidence="1" type="primary">dppA</name>
    <name evidence="1" type="ORF">BWX89_00847</name>
</gene>
<dbReference type="GO" id="GO:0004177">
    <property type="term" value="F:aminopeptidase activity"/>
    <property type="evidence" value="ECO:0007669"/>
    <property type="project" value="UniProtKB-KW"/>
</dbReference>
<sequence>MKIYIMTDLEGTAGVVDFESQTYPSGKYFEIAKGLATEEVNSACEGAFEAGIEEIFVVDGHGSGGIIPEKIHPDVKLVHGRPLPKAFNLEQGWDAAFLIGHHAMNGTENGNLNHSYSSRDIVRMTINGKEIGEIGMEIFLAGYFDIPVVLISGDEAGCKEAEMYNKSIEKAVVKWGITRTSAISVSPLKARKIIKQSAHKSIKRINEIKPIKFKGECNLTIEFISSANAFVWQNKAGIEKVSPRTIGIRGDSFIDVWNKFYLG</sequence>
<keyword evidence="1" id="KW-0031">Aminopeptidase</keyword>
<dbReference type="InterPro" id="IPR027476">
    <property type="entry name" value="DppA_N"/>
</dbReference>
<comment type="caution">
    <text evidence="1">The sequence shown here is derived from an EMBL/GenBank/DDBJ whole genome shotgun (WGS) entry which is preliminary data.</text>
</comment>
<proteinExistence type="predicted"/>
<dbReference type="Proteomes" id="UP000485562">
    <property type="component" value="Unassembled WGS sequence"/>
</dbReference>
<evidence type="ECO:0000313" key="1">
    <source>
        <dbReference type="EMBL" id="OQB73674.1"/>
    </source>
</evidence>
<keyword evidence="1" id="KW-0645">Protease</keyword>
<dbReference type="AlphaFoldDB" id="A0A1V6CA32"/>
<dbReference type="SUPFAM" id="SSF63992">
    <property type="entry name" value="Dipeptide transport protein"/>
    <property type="match status" value="1"/>
</dbReference>
<name>A0A1V6CA32_UNCT6</name>
<dbReference type="EMBL" id="MWDQ01000070">
    <property type="protein sequence ID" value="OQB73674.1"/>
    <property type="molecule type" value="Genomic_DNA"/>
</dbReference>
<dbReference type="InterPro" id="IPR007035">
    <property type="entry name" value="Peptidase_M55"/>
</dbReference>
<protein>
    <submittedName>
        <fullName evidence="1">D-aminopeptidase</fullName>
        <ecNumber evidence="1">3.4.11.-</ecNumber>
    </submittedName>
</protein>
<dbReference type="Gene3D" id="3.30.1360.130">
    <property type="entry name" value="Dipeptide transport protein"/>
    <property type="match status" value="1"/>
</dbReference>
<dbReference type="Gene3D" id="3.40.50.10780">
    <property type="entry name" value="Dipeptide transport protein"/>
    <property type="match status" value="1"/>
</dbReference>
<keyword evidence="1" id="KW-0378">Hydrolase</keyword>
<accession>A0A1V6CA32</accession>
<organism evidence="1">
    <name type="scientific">candidate division TA06 bacterium ADurb.Bin131</name>
    <dbReference type="NCBI Taxonomy" id="1852827"/>
    <lineage>
        <taxon>Bacteria</taxon>
        <taxon>Bacteria division TA06</taxon>
    </lineage>
</organism>
<reference evidence="1" key="1">
    <citation type="submission" date="2017-02" db="EMBL/GenBank/DDBJ databases">
        <title>Delving into the versatile metabolic prowess of the omnipresent phylum Bacteroidetes.</title>
        <authorList>
            <person name="Nobu M.K."/>
            <person name="Mei R."/>
            <person name="Narihiro T."/>
            <person name="Kuroda K."/>
            <person name="Liu W.-T."/>
        </authorList>
    </citation>
    <scope>NUCLEOTIDE SEQUENCE</scope>
    <source>
        <strain evidence="1">ADurb.Bin131</strain>
    </source>
</reference>
<dbReference type="EC" id="3.4.11.-" evidence="1"/>
<dbReference type="InterPro" id="IPR036177">
    <property type="entry name" value="Peptidase_M55_sf"/>
</dbReference>
<dbReference type="Pfam" id="PF04951">
    <property type="entry name" value="Peptidase_M55"/>
    <property type="match status" value="1"/>
</dbReference>
<dbReference type="CDD" id="cd08663">
    <property type="entry name" value="DAP_dppA_1"/>
    <property type="match status" value="1"/>
</dbReference>